<dbReference type="InterPro" id="IPR020449">
    <property type="entry name" value="Tscrpt_reg_AraC-type_HTH"/>
</dbReference>
<dbReference type="GO" id="GO:0043565">
    <property type="term" value="F:sequence-specific DNA binding"/>
    <property type="evidence" value="ECO:0007669"/>
    <property type="project" value="InterPro"/>
</dbReference>
<accession>E6LQP2</accession>
<dbReference type="InterPro" id="IPR011051">
    <property type="entry name" value="RmlC_Cupin_sf"/>
</dbReference>
<dbReference type="Proteomes" id="UP000003434">
    <property type="component" value="Unassembled WGS sequence"/>
</dbReference>
<evidence type="ECO:0000259" key="4">
    <source>
        <dbReference type="PROSITE" id="PS01124"/>
    </source>
</evidence>
<name>E6LQP2_9FIRM</name>
<dbReference type="PRINTS" id="PR00032">
    <property type="entry name" value="HTHARAC"/>
</dbReference>
<dbReference type="AlphaFoldDB" id="E6LQP2"/>
<dbReference type="GO" id="GO:0003700">
    <property type="term" value="F:DNA-binding transcription factor activity"/>
    <property type="evidence" value="ECO:0007669"/>
    <property type="project" value="InterPro"/>
</dbReference>
<dbReference type="PANTHER" id="PTHR43280">
    <property type="entry name" value="ARAC-FAMILY TRANSCRIPTIONAL REGULATOR"/>
    <property type="match status" value="1"/>
</dbReference>
<organism evidence="5 6">
    <name type="scientific">Lachnoanaerobaculum saburreum DSM 3986</name>
    <dbReference type="NCBI Taxonomy" id="887325"/>
    <lineage>
        <taxon>Bacteria</taxon>
        <taxon>Bacillati</taxon>
        <taxon>Bacillota</taxon>
        <taxon>Clostridia</taxon>
        <taxon>Lachnospirales</taxon>
        <taxon>Lachnospiraceae</taxon>
        <taxon>Lachnoanaerobaculum</taxon>
    </lineage>
</organism>
<proteinExistence type="predicted"/>
<dbReference type="SUPFAM" id="SSF51182">
    <property type="entry name" value="RmlC-like cupins"/>
    <property type="match status" value="1"/>
</dbReference>
<dbReference type="Gene3D" id="1.10.10.60">
    <property type="entry name" value="Homeodomain-like"/>
    <property type="match status" value="2"/>
</dbReference>
<feature type="domain" description="HTH araC/xylS-type" evidence="4">
    <location>
        <begin position="167"/>
        <end position="264"/>
    </location>
</feature>
<gene>
    <name evidence="5" type="ORF">HMPREF0381_2277</name>
</gene>
<dbReference type="InterPro" id="IPR018062">
    <property type="entry name" value="HTH_AraC-typ_CS"/>
</dbReference>
<sequence>MEKDFLISCQKEYSARKYFITGISLQSKDVGMHISYDTIHSAFIYTLSGEALIQFNGESFKADENTIVHGAGNQKIDFCVVSDVPFVHLNIYYDPENPWHGCSDIMNTAYEISEFNKENTSELLFKLKKCANSASFDDQIRSRMIAGQLILSSFCYHMPDKEIMQIENAIELMESSYQKSLRLEDLALAAKMNKTHFSYTFNKIYNIRPIDYLIRLRLRKAAKMLLDGMSVTEVAINVGYQDPLYFSRLYKKYFGIPPSKTWRKQ</sequence>
<protein>
    <submittedName>
        <fullName evidence="5">Transcriptional regulator, AraC family</fullName>
    </submittedName>
</protein>
<evidence type="ECO:0000256" key="2">
    <source>
        <dbReference type="ARBA" id="ARBA00023125"/>
    </source>
</evidence>
<dbReference type="PROSITE" id="PS01124">
    <property type="entry name" value="HTH_ARAC_FAMILY_2"/>
    <property type="match status" value="1"/>
</dbReference>
<dbReference type="SMART" id="SM00342">
    <property type="entry name" value="HTH_ARAC"/>
    <property type="match status" value="1"/>
</dbReference>
<dbReference type="PROSITE" id="PS00041">
    <property type="entry name" value="HTH_ARAC_FAMILY_1"/>
    <property type="match status" value="1"/>
</dbReference>
<evidence type="ECO:0000313" key="6">
    <source>
        <dbReference type="Proteomes" id="UP000003434"/>
    </source>
</evidence>
<evidence type="ECO:0000256" key="1">
    <source>
        <dbReference type="ARBA" id="ARBA00023015"/>
    </source>
</evidence>
<dbReference type="SUPFAM" id="SSF46689">
    <property type="entry name" value="Homeodomain-like"/>
    <property type="match status" value="2"/>
</dbReference>
<dbReference type="InterPro" id="IPR009057">
    <property type="entry name" value="Homeodomain-like_sf"/>
</dbReference>
<evidence type="ECO:0000313" key="5">
    <source>
        <dbReference type="EMBL" id="EFU75804.1"/>
    </source>
</evidence>
<comment type="caution">
    <text evidence="5">The sequence shown here is derived from an EMBL/GenBank/DDBJ whole genome shotgun (WGS) entry which is preliminary data.</text>
</comment>
<dbReference type="HOGENOM" id="CLU_000445_88_6_9"/>
<dbReference type="RefSeq" id="WP_008752041.1">
    <property type="nucleotide sequence ID" value="NZ_GL622296.1"/>
</dbReference>
<keyword evidence="1" id="KW-0805">Transcription regulation</keyword>
<dbReference type="PANTHER" id="PTHR43280:SF2">
    <property type="entry name" value="HTH-TYPE TRANSCRIPTIONAL REGULATOR EXSA"/>
    <property type="match status" value="1"/>
</dbReference>
<dbReference type="EMBL" id="AEPW01000088">
    <property type="protein sequence ID" value="EFU75804.1"/>
    <property type="molecule type" value="Genomic_DNA"/>
</dbReference>
<dbReference type="InterPro" id="IPR018060">
    <property type="entry name" value="HTH_AraC"/>
</dbReference>
<evidence type="ECO:0000256" key="3">
    <source>
        <dbReference type="ARBA" id="ARBA00023163"/>
    </source>
</evidence>
<dbReference type="eggNOG" id="COG2207">
    <property type="taxonomic scope" value="Bacteria"/>
</dbReference>
<keyword evidence="3" id="KW-0804">Transcription</keyword>
<reference evidence="5 6" key="1">
    <citation type="submission" date="2010-12" db="EMBL/GenBank/DDBJ databases">
        <authorList>
            <person name="Muzny D."/>
            <person name="Qin X."/>
            <person name="Deng J."/>
            <person name="Jiang H."/>
            <person name="Liu Y."/>
            <person name="Qu J."/>
            <person name="Song X.-Z."/>
            <person name="Zhang L."/>
            <person name="Thornton R."/>
            <person name="Coyle M."/>
            <person name="Francisco L."/>
            <person name="Jackson L."/>
            <person name="Javaid M."/>
            <person name="Korchina V."/>
            <person name="Kovar C."/>
            <person name="Mata R."/>
            <person name="Mathew T."/>
            <person name="Ngo R."/>
            <person name="Nguyen L."/>
            <person name="Nguyen N."/>
            <person name="Okwuonu G."/>
            <person name="Ongeri F."/>
            <person name="Pham C."/>
            <person name="Simmons D."/>
            <person name="Wilczek-Boney K."/>
            <person name="Hale W."/>
            <person name="Jakkamsetti A."/>
            <person name="Pham P."/>
            <person name="Ruth R."/>
            <person name="San Lucas F."/>
            <person name="Warren J."/>
            <person name="Zhang J."/>
            <person name="Zhao Z."/>
            <person name="Zhou C."/>
            <person name="Zhu D."/>
            <person name="Lee S."/>
            <person name="Bess C."/>
            <person name="Blankenburg K."/>
            <person name="Forbes L."/>
            <person name="Fu Q."/>
            <person name="Gubbala S."/>
            <person name="Hirani K."/>
            <person name="Jayaseelan J.C."/>
            <person name="Lara F."/>
            <person name="Munidasa M."/>
            <person name="Palculict T."/>
            <person name="Patil S."/>
            <person name="Pu L.-L."/>
            <person name="Saada N."/>
            <person name="Tang L."/>
            <person name="Weissenberger G."/>
            <person name="Zhu Y."/>
            <person name="Hemphill L."/>
            <person name="Shang Y."/>
            <person name="Youmans B."/>
            <person name="Ayvaz T."/>
            <person name="Ross M."/>
            <person name="Santibanez J."/>
            <person name="Aqrawi P."/>
            <person name="Gross S."/>
            <person name="Joshi V."/>
            <person name="Fowler G."/>
            <person name="Nazareth L."/>
            <person name="Reid J."/>
            <person name="Worley K."/>
            <person name="Petrosino J."/>
            <person name="Highlander S."/>
            <person name="Gibbs R."/>
        </authorList>
    </citation>
    <scope>NUCLEOTIDE SEQUENCE [LARGE SCALE GENOMIC DNA]</scope>
    <source>
        <strain evidence="5 6">DSM 3986</strain>
    </source>
</reference>
<dbReference type="Pfam" id="PF12833">
    <property type="entry name" value="HTH_18"/>
    <property type="match status" value="1"/>
</dbReference>
<keyword evidence="2" id="KW-0238">DNA-binding</keyword>